<reference evidence="1" key="1">
    <citation type="submission" date="2015-06" db="EMBL/GenBank/DDBJ databases">
        <authorList>
            <person name="Joergensen T."/>
        </authorList>
    </citation>
    <scope>NUCLEOTIDE SEQUENCE</scope>
    <source>
        <strain evidence="1">RGFK0912</strain>
    </source>
</reference>
<dbReference type="AlphaFoldDB" id="A0A0H5Q3V4"/>
<evidence type="ECO:0000313" key="1">
    <source>
        <dbReference type="EMBL" id="CRY96084.1"/>
    </source>
</evidence>
<sequence length="74" mass="7879">MNVTLSVYRSGDVHKLTVVARPSTSAILGEHLLIEGQVMSDLPLDCSAAEALSEAYRMVAVALVPRSAVRPVES</sequence>
<dbReference type="EMBL" id="LN853512">
    <property type="protein sequence ID" value="CRY96084.1"/>
    <property type="molecule type" value="Genomic_DNA"/>
</dbReference>
<protein>
    <submittedName>
        <fullName evidence="1">Uncharacterized protein</fullName>
    </submittedName>
</protein>
<proteinExistence type="predicted"/>
<organism evidence="1">
    <name type="scientific">uncultured prokaryote</name>
    <dbReference type="NCBI Taxonomy" id="198431"/>
    <lineage>
        <taxon>unclassified sequences</taxon>
        <taxon>environmental samples</taxon>
    </lineage>
</organism>
<reference evidence="1" key="2">
    <citation type="submission" date="2015-07" db="EMBL/GenBank/DDBJ databases">
        <title>Plasmids, circular viruses and viroids from rat gut.</title>
        <authorList>
            <person name="Jorgensen T.J."/>
            <person name="Hansen M.A."/>
            <person name="Xu Z."/>
            <person name="Tabak M.A."/>
            <person name="Sorensen S.J."/>
            <person name="Hansen L.H."/>
        </authorList>
    </citation>
    <scope>NUCLEOTIDE SEQUENCE</scope>
    <source>
        <strain evidence="1">RGFK0912</strain>
    </source>
</reference>
<name>A0A0H5Q3V4_9ZZZZ</name>
<accession>A0A0H5Q3V4</accession>